<protein>
    <submittedName>
        <fullName evidence="1">Uncharacterized protein</fullName>
    </submittedName>
</protein>
<dbReference type="RefSeq" id="WP_311644894.1">
    <property type="nucleotide sequence ID" value="NZ_JAVRFA010000020.1"/>
</dbReference>
<evidence type="ECO:0000313" key="1">
    <source>
        <dbReference type="EMBL" id="MDT0396482.1"/>
    </source>
</evidence>
<evidence type="ECO:0000313" key="2">
    <source>
        <dbReference type="Proteomes" id="UP001183881"/>
    </source>
</evidence>
<dbReference type="Proteomes" id="UP001183881">
    <property type="component" value="Unassembled WGS sequence"/>
</dbReference>
<dbReference type="EMBL" id="JAVRFA010000020">
    <property type="protein sequence ID" value="MDT0396482.1"/>
    <property type="molecule type" value="Genomic_DNA"/>
</dbReference>
<organism evidence="1 2">
    <name type="scientific">Streptomyces edwardsiae</name>
    <dbReference type="NCBI Taxonomy" id="3075527"/>
    <lineage>
        <taxon>Bacteria</taxon>
        <taxon>Bacillati</taxon>
        <taxon>Actinomycetota</taxon>
        <taxon>Actinomycetes</taxon>
        <taxon>Kitasatosporales</taxon>
        <taxon>Streptomycetaceae</taxon>
        <taxon>Streptomyces</taxon>
    </lineage>
</organism>
<reference evidence="2" key="1">
    <citation type="submission" date="2023-07" db="EMBL/GenBank/DDBJ databases">
        <title>30 novel species of actinomycetes from the DSMZ collection.</title>
        <authorList>
            <person name="Nouioui I."/>
        </authorList>
    </citation>
    <scope>NUCLEOTIDE SEQUENCE [LARGE SCALE GENOMIC DNA]</scope>
    <source>
        <strain evidence="2">DSM 41636</strain>
    </source>
</reference>
<name>A0ABU2PWC5_9ACTN</name>
<comment type="caution">
    <text evidence="1">The sequence shown here is derived from an EMBL/GenBank/DDBJ whole genome shotgun (WGS) entry which is preliminary data.</text>
</comment>
<keyword evidence="2" id="KW-1185">Reference proteome</keyword>
<accession>A0ABU2PWC5</accession>
<gene>
    <name evidence="1" type="ORF">RM705_17560</name>
</gene>
<sequence>MTTPEVEKTCNYNMREEGTITLWLCTTGPDLGNDECSVPRTDRIGD</sequence>
<proteinExistence type="predicted"/>